<keyword evidence="1" id="KW-0472">Membrane</keyword>
<keyword evidence="1" id="KW-1133">Transmembrane helix</keyword>
<keyword evidence="3" id="KW-1185">Reference proteome</keyword>
<gene>
    <name evidence="2" type="ORF">GT003_01950</name>
</gene>
<name>A0A7X4YJX1_9BACL</name>
<accession>A0A7X4YJX1</accession>
<dbReference type="RefSeq" id="WP_161693834.1">
    <property type="nucleotide sequence ID" value="NZ_JAAAMU010000001.1"/>
</dbReference>
<dbReference type="Proteomes" id="UP000558113">
    <property type="component" value="Unassembled WGS sequence"/>
</dbReference>
<evidence type="ECO:0000256" key="1">
    <source>
        <dbReference type="SAM" id="Phobius"/>
    </source>
</evidence>
<sequence>MDNLGLMILTVFIMIVVLLFFAGVAVDFISPSALQVQLFGIQVTLMGVLIVVAGYQGYGFAIGVVGLLIGMFGTFRDPSPAADKSRD</sequence>
<organism evidence="2 3">
    <name type="scientific">Paenibacillus sacheonensis</name>
    <dbReference type="NCBI Taxonomy" id="742054"/>
    <lineage>
        <taxon>Bacteria</taxon>
        <taxon>Bacillati</taxon>
        <taxon>Bacillota</taxon>
        <taxon>Bacilli</taxon>
        <taxon>Bacillales</taxon>
        <taxon>Paenibacillaceae</taxon>
        <taxon>Paenibacillus</taxon>
    </lineage>
</organism>
<dbReference type="OrthoDB" id="2628392at2"/>
<dbReference type="EMBL" id="JAAAMU010000001">
    <property type="protein sequence ID" value="NBC67751.1"/>
    <property type="molecule type" value="Genomic_DNA"/>
</dbReference>
<dbReference type="AlphaFoldDB" id="A0A7X4YJX1"/>
<comment type="caution">
    <text evidence="2">The sequence shown here is derived from an EMBL/GenBank/DDBJ whole genome shotgun (WGS) entry which is preliminary data.</text>
</comment>
<proteinExistence type="predicted"/>
<reference evidence="2 3" key="1">
    <citation type="submission" date="2020-01" db="EMBL/GenBank/DDBJ databases">
        <title>Paenibacillus soybeanensis sp. nov. isolated from the nodules of soybean (Glycine max(L.) Merr).</title>
        <authorList>
            <person name="Wang H."/>
        </authorList>
    </citation>
    <scope>NUCLEOTIDE SEQUENCE [LARGE SCALE GENOMIC DNA]</scope>
    <source>
        <strain evidence="2 3">DSM 23054</strain>
    </source>
</reference>
<feature type="transmembrane region" description="Helical" evidence="1">
    <location>
        <begin position="58"/>
        <end position="75"/>
    </location>
</feature>
<evidence type="ECO:0000313" key="3">
    <source>
        <dbReference type="Proteomes" id="UP000558113"/>
    </source>
</evidence>
<keyword evidence="1" id="KW-0812">Transmembrane</keyword>
<evidence type="ECO:0000313" key="2">
    <source>
        <dbReference type="EMBL" id="NBC67751.1"/>
    </source>
</evidence>
<protein>
    <submittedName>
        <fullName evidence="2">Uncharacterized protein</fullName>
    </submittedName>
</protein>
<feature type="transmembrane region" description="Helical" evidence="1">
    <location>
        <begin position="6"/>
        <end position="26"/>
    </location>
</feature>